<dbReference type="InterPro" id="IPR058134">
    <property type="entry name" value="PirA/FepA/PfeA"/>
</dbReference>
<dbReference type="AlphaFoldDB" id="A0AA35D626"/>
<accession>A0AA35D626</accession>
<keyword evidence="4 11" id="KW-1134">Transmembrane beta strand</keyword>
<evidence type="ECO:0000256" key="9">
    <source>
        <dbReference type="ARBA" id="ARBA00023170"/>
    </source>
</evidence>
<dbReference type="PANTHER" id="PTHR30069:SF8">
    <property type="entry name" value="TONB-DEPENDENT SIDEROPHORE RECEPTOR PROTEIN"/>
    <property type="match status" value="1"/>
</dbReference>
<reference evidence="17" key="1">
    <citation type="submission" date="2020-05" db="EMBL/GenBank/DDBJ databases">
        <authorList>
            <person name="Delgado-Blas J."/>
        </authorList>
    </citation>
    <scope>NUCLEOTIDE SEQUENCE</scope>
    <source>
        <strain evidence="17">BB1454</strain>
    </source>
</reference>
<evidence type="ECO:0000256" key="3">
    <source>
        <dbReference type="ARBA" id="ARBA00022448"/>
    </source>
</evidence>
<evidence type="ECO:0000256" key="13">
    <source>
        <dbReference type="RuleBase" id="RU003357"/>
    </source>
</evidence>
<evidence type="ECO:0000256" key="1">
    <source>
        <dbReference type="ARBA" id="ARBA00004571"/>
    </source>
</evidence>
<dbReference type="GO" id="GO:0009279">
    <property type="term" value="C:cell outer membrane"/>
    <property type="evidence" value="ECO:0007669"/>
    <property type="project" value="UniProtKB-SubCell"/>
</dbReference>
<keyword evidence="7 13" id="KW-0798">TonB box</keyword>
<dbReference type="PROSITE" id="PS01156">
    <property type="entry name" value="TONB_DEPENDENT_REC_2"/>
    <property type="match status" value="1"/>
</dbReference>
<dbReference type="InterPro" id="IPR036942">
    <property type="entry name" value="Beta-barrel_TonB_sf"/>
</dbReference>
<comment type="caution">
    <text evidence="17">The sequence shown here is derived from an EMBL/GenBank/DDBJ whole genome shotgun (WGS) entry which is preliminary data.</text>
</comment>
<evidence type="ECO:0000259" key="16">
    <source>
        <dbReference type="Pfam" id="PF07715"/>
    </source>
</evidence>
<evidence type="ECO:0000256" key="7">
    <source>
        <dbReference type="ARBA" id="ARBA00023077"/>
    </source>
</evidence>
<keyword evidence="10 11" id="KW-0998">Cell outer membrane</keyword>
<comment type="subcellular location">
    <subcellularLocation>
        <location evidence="1 11">Cell outer membrane</location>
        <topology evidence="1 11">Multi-pass membrane protein</topology>
    </subcellularLocation>
</comment>
<dbReference type="NCBIfam" id="NF010051">
    <property type="entry name" value="PRK13528.1"/>
    <property type="match status" value="1"/>
</dbReference>
<sequence length="735" mass="79699">MPSSSQKMRRFALSAVALAAHSLVFAQGTTAPDTAATLSEVRVLGTAEDEARQALGTSIITAEDIARSPVSNDLSEIIRTMPGVNLTGAGSSGAYGNQRQIDLRGMGPENTMILIDGKPVMSREAAQMRRTGERDTRGDTNWVPAEQIERIEVIRGPAAARYGSGAAGGVVNIITKKPQKQLSGSVTAYYLQPEDSQEGGSNRLGFNLSGPIGEALSFRLYGNVAKTEGDDIGINGLDANGLPLAAGREGNRNRDLNALLRWDLTPDQVLEFEAGFSRQGNIYVGEVPQNTNAANTALIKELAENGAELRRTYRQTASVTHRANLGEQGKSRVILQYENTRNSNCKKNPAGGPEGSCMAPIAFVESEQQNYFLSGELNTPLKLGGLNQMLTSGLEVRHQSLDDPNATQQNAPTGPITASSKSQAKSLALYLEDNIEISPAFILTPGLRFDHHQDFGNNWSPSLNASYELSSDWTVKGGIARVFKTPNLYQSNANYWYTTMGNGCPTGVTGPCYIQGNPSLDAEISVNKELGVAWNNHQGWESSLTYFRNDYRNKIVADMNAGAVVDQGTYRYFQWNNAGKAVVEGLEGNLNIPLLGSSGSTLKLINNFTWMNKNHSKDTDQPLSVIPKFTINSTLDWHINQAWSAQFKATVYGRQKPRTQMANGTPVDSVEEIGTHTLFGLGVNYDVSKRLRIGAGINNLLDKQFLRKGKQGSSAGAYTYNQPGRAYYLTATASF</sequence>
<evidence type="ECO:0000256" key="2">
    <source>
        <dbReference type="ARBA" id="ARBA00009810"/>
    </source>
</evidence>
<dbReference type="Pfam" id="PF07715">
    <property type="entry name" value="Plug"/>
    <property type="match status" value="1"/>
</dbReference>
<dbReference type="Proteomes" id="UP000834458">
    <property type="component" value="Unassembled WGS sequence"/>
</dbReference>
<dbReference type="NCBIfam" id="NF010048">
    <property type="entry name" value="PRK13524.1"/>
    <property type="match status" value="1"/>
</dbReference>
<organism evidence="17 18">
    <name type="scientific">Comamonas aquatica</name>
    <dbReference type="NCBI Taxonomy" id="225991"/>
    <lineage>
        <taxon>Bacteria</taxon>
        <taxon>Pseudomonadati</taxon>
        <taxon>Pseudomonadota</taxon>
        <taxon>Betaproteobacteria</taxon>
        <taxon>Burkholderiales</taxon>
        <taxon>Comamonadaceae</taxon>
        <taxon>Comamonas</taxon>
    </lineage>
</organism>
<evidence type="ECO:0000256" key="12">
    <source>
        <dbReference type="PROSITE-ProRule" id="PRU10144"/>
    </source>
</evidence>
<feature type="short sequence motif" description="TonB C-terminal box" evidence="12">
    <location>
        <begin position="718"/>
        <end position="735"/>
    </location>
</feature>
<dbReference type="Gene3D" id="2.40.170.20">
    <property type="entry name" value="TonB-dependent receptor, beta-barrel domain"/>
    <property type="match status" value="1"/>
</dbReference>
<evidence type="ECO:0000256" key="6">
    <source>
        <dbReference type="ARBA" id="ARBA00022729"/>
    </source>
</evidence>
<dbReference type="CDD" id="cd01347">
    <property type="entry name" value="ligand_gated_channel"/>
    <property type="match status" value="1"/>
</dbReference>
<feature type="chain" id="PRO_5041360380" evidence="14">
    <location>
        <begin position="27"/>
        <end position="735"/>
    </location>
</feature>
<dbReference type="Gene3D" id="2.170.130.10">
    <property type="entry name" value="TonB-dependent receptor, plug domain"/>
    <property type="match status" value="1"/>
</dbReference>
<proteinExistence type="inferred from homology"/>
<evidence type="ECO:0000259" key="15">
    <source>
        <dbReference type="Pfam" id="PF00593"/>
    </source>
</evidence>
<dbReference type="RefSeq" id="WP_234687126.1">
    <property type="nucleotide sequence ID" value="NZ_CAHPRW010000011.1"/>
</dbReference>
<evidence type="ECO:0000256" key="4">
    <source>
        <dbReference type="ARBA" id="ARBA00022452"/>
    </source>
</evidence>
<dbReference type="PANTHER" id="PTHR30069">
    <property type="entry name" value="TONB-DEPENDENT OUTER MEMBRANE RECEPTOR"/>
    <property type="match status" value="1"/>
</dbReference>
<name>A0AA35D626_9BURK</name>
<keyword evidence="5 11" id="KW-0812">Transmembrane</keyword>
<comment type="similarity">
    <text evidence="2 11 13">Belongs to the TonB-dependent receptor family.</text>
</comment>
<evidence type="ECO:0000256" key="8">
    <source>
        <dbReference type="ARBA" id="ARBA00023136"/>
    </source>
</evidence>
<dbReference type="InterPro" id="IPR012910">
    <property type="entry name" value="Plug_dom"/>
</dbReference>
<dbReference type="SUPFAM" id="SSF56935">
    <property type="entry name" value="Porins"/>
    <property type="match status" value="1"/>
</dbReference>
<keyword evidence="8 11" id="KW-0472">Membrane</keyword>
<feature type="domain" description="TonB-dependent receptor plug" evidence="16">
    <location>
        <begin position="56"/>
        <end position="170"/>
    </location>
</feature>
<keyword evidence="9 17" id="KW-0675">Receptor</keyword>
<evidence type="ECO:0000313" key="18">
    <source>
        <dbReference type="Proteomes" id="UP000834458"/>
    </source>
</evidence>
<keyword evidence="6 14" id="KW-0732">Signal</keyword>
<evidence type="ECO:0000256" key="11">
    <source>
        <dbReference type="PROSITE-ProRule" id="PRU01360"/>
    </source>
</evidence>
<gene>
    <name evidence="17" type="primary">fepA</name>
    <name evidence="17" type="ORF">GHA_01248</name>
</gene>
<dbReference type="GO" id="GO:0044718">
    <property type="term" value="P:siderophore transmembrane transport"/>
    <property type="evidence" value="ECO:0007669"/>
    <property type="project" value="TreeGrafter"/>
</dbReference>
<dbReference type="InterPro" id="IPR039426">
    <property type="entry name" value="TonB-dep_rcpt-like"/>
</dbReference>
<evidence type="ECO:0000256" key="14">
    <source>
        <dbReference type="SAM" id="SignalP"/>
    </source>
</evidence>
<dbReference type="GO" id="GO:0015344">
    <property type="term" value="F:siderophore uptake transmembrane transporter activity"/>
    <property type="evidence" value="ECO:0007669"/>
    <property type="project" value="TreeGrafter"/>
</dbReference>
<dbReference type="InterPro" id="IPR037066">
    <property type="entry name" value="Plug_dom_sf"/>
</dbReference>
<dbReference type="EMBL" id="CAHPSC010000013">
    <property type="protein sequence ID" value="CAB5678261.1"/>
    <property type="molecule type" value="Genomic_DNA"/>
</dbReference>
<dbReference type="InterPro" id="IPR010917">
    <property type="entry name" value="TonB_rcpt_CS"/>
</dbReference>
<dbReference type="InterPro" id="IPR000531">
    <property type="entry name" value="Beta-barrel_TonB"/>
</dbReference>
<evidence type="ECO:0000256" key="5">
    <source>
        <dbReference type="ARBA" id="ARBA00022692"/>
    </source>
</evidence>
<feature type="signal peptide" evidence="14">
    <location>
        <begin position="1"/>
        <end position="26"/>
    </location>
</feature>
<evidence type="ECO:0000313" key="17">
    <source>
        <dbReference type="EMBL" id="CAB5678261.1"/>
    </source>
</evidence>
<feature type="domain" description="TonB-dependent receptor-like beta-barrel" evidence="15">
    <location>
        <begin position="251"/>
        <end position="700"/>
    </location>
</feature>
<evidence type="ECO:0000256" key="10">
    <source>
        <dbReference type="ARBA" id="ARBA00023237"/>
    </source>
</evidence>
<dbReference type="Pfam" id="PF00593">
    <property type="entry name" value="TonB_dep_Rec_b-barrel"/>
    <property type="match status" value="1"/>
</dbReference>
<protein>
    <submittedName>
        <fullName evidence="17">Enterobactin outer-membrane receptor</fullName>
    </submittedName>
</protein>
<dbReference type="PROSITE" id="PS52016">
    <property type="entry name" value="TONB_DEPENDENT_REC_3"/>
    <property type="match status" value="1"/>
</dbReference>
<keyword evidence="3 11" id="KW-0813">Transport</keyword>